<sequence length="440" mass="49849">METTSSSTSTPSSSSSHISLSSSLSLPRSCQKHVASKIENLVEYSYIPKSAQINESQFPIMSPYNLYKQKTSLTRSIRTLISTKRPLPKEYIQSSRLDQCALQASQSEQYVTFEIPSDLIANWKREGYTHLHLGGIRLILTLHGRKGLPVTARIALLDTRFKQYQHAVIGTVLTTFHAGSVLLTFYPNFNPSLEDPNLPTTIKVHIQLQGAEQTPTSKLATLHHQIVYRLQNHALDLPTPSTTSDALMILGYTNTIPTIIQIPKQIQKQELLKLMPLEWLTNYEHFHQISEPVQTTEATFERRQNGQVKLSFQTPEPQSVPETPRLSYIAMITAVQTGQEKSLPIHGFSSEGYPVYPDKLNGHFLWDIPEAHMCNPDIDDELEIMRRKKKKKKEPSYPKTSCKSFPPRSPPDPKPPVQPIRSCLMFSSQSYEESFPPLEK</sequence>
<organism evidence="1 2">
    <name type="scientific">Citrus sinensis</name>
    <name type="common">Sweet orange</name>
    <name type="synonym">Citrus aurantium var. sinensis</name>
    <dbReference type="NCBI Taxonomy" id="2711"/>
    <lineage>
        <taxon>Eukaryota</taxon>
        <taxon>Viridiplantae</taxon>
        <taxon>Streptophyta</taxon>
        <taxon>Embryophyta</taxon>
        <taxon>Tracheophyta</taxon>
        <taxon>Spermatophyta</taxon>
        <taxon>Magnoliopsida</taxon>
        <taxon>eudicotyledons</taxon>
        <taxon>Gunneridae</taxon>
        <taxon>Pentapetalae</taxon>
        <taxon>rosids</taxon>
        <taxon>malvids</taxon>
        <taxon>Sapindales</taxon>
        <taxon>Rutaceae</taxon>
        <taxon>Aurantioideae</taxon>
        <taxon>Citrus</taxon>
    </lineage>
</organism>
<dbReference type="EMBL" id="CM039177">
    <property type="protein sequence ID" value="KAH9698069.1"/>
    <property type="molecule type" value="Genomic_DNA"/>
</dbReference>
<accession>A0ACB8IMC5</accession>
<dbReference type="Proteomes" id="UP000829398">
    <property type="component" value="Chromosome 8"/>
</dbReference>
<evidence type="ECO:0000313" key="1">
    <source>
        <dbReference type="EMBL" id="KAH9698069.1"/>
    </source>
</evidence>
<keyword evidence="2" id="KW-1185">Reference proteome</keyword>
<name>A0ACB8IMC5_CITSI</name>
<proteinExistence type="predicted"/>
<reference evidence="2" key="1">
    <citation type="journal article" date="2023" name="Hortic. Res.">
        <title>A chromosome-level phased genome enabling allele-level studies in sweet orange: a case study on citrus Huanglongbing tolerance.</title>
        <authorList>
            <person name="Wu B."/>
            <person name="Yu Q."/>
            <person name="Deng Z."/>
            <person name="Duan Y."/>
            <person name="Luo F."/>
            <person name="Gmitter F. Jr."/>
        </authorList>
    </citation>
    <scope>NUCLEOTIDE SEQUENCE [LARGE SCALE GENOMIC DNA]</scope>
    <source>
        <strain evidence="2">cv. Valencia</strain>
    </source>
</reference>
<gene>
    <name evidence="1" type="ORF">KPL71_023866</name>
</gene>
<comment type="caution">
    <text evidence="1">The sequence shown here is derived from an EMBL/GenBank/DDBJ whole genome shotgun (WGS) entry which is preliminary data.</text>
</comment>
<evidence type="ECO:0000313" key="2">
    <source>
        <dbReference type="Proteomes" id="UP000829398"/>
    </source>
</evidence>
<protein>
    <submittedName>
        <fullName evidence="1">Uncharacterized protein</fullName>
    </submittedName>
</protein>